<dbReference type="InterPro" id="IPR003599">
    <property type="entry name" value="Ig_sub"/>
</dbReference>
<name>A0ABN7AXX4_9HEMI</name>
<gene>
    <name evidence="2" type="ORF">NTJ_09671</name>
</gene>
<dbReference type="CDD" id="cd00099">
    <property type="entry name" value="IgV"/>
    <property type="match status" value="1"/>
</dbReference>
<dbReference type="PANTHER" id="PTHR23279">
    <property type="entry name" value="DEFECTIVE PROBOSCIS EXTENSION RESPONSE DPR -RELATED"/>
    <property type="match status" value="1"/>
</dbReference>
<dbReference type="SMART" id="SM00408">
    <property type="entry name" value="IGc2"/>
    <property type="match status" value="2"/>
</dbReference>
<dbReference type="SMART" id="SM00409">
    <property type="entry name" value="IG"/>
    <property type="match status" value="2"/>
</dbReference>
<dbReference type="SUPFAM" id="SSF48726">
    <property type="entry name" value="Immunoglobulin"/>
    <property type="match status" value="2"/>
</dbReference>
<evidence type="ECO:0000313" key="3">
    <source>
        <dbReference type="Proteomes" id="UP001307889"/>
    </source>
</evidence>
<sequence>MAAEEIAAISPIRRLAAVVSERSYRGSDHSNLLIVTTQPPLESTTLRPPLTTPGLFASSVLNNYTVQAGTKVTLHCQVDYLAENTSVSWLRRFGDSLTLVSVGTEVYSGDKRYTSGFSGRKDWQLHISGVNQTDQGYYECQLSSHPPIVRSIYLHVLVPVLEIADERSLPIKNKFYNSGSTIELKCVITKVPQPTQFIIWTHNSTILNYDTTRGGISVKTDILPDGAKSQLYINNVGPADSGNYTCSLGEAAVTSVSVVVITGETPAAMQHGRATSQVSAAALSMTAALLIRYVS</sequence>
<dbReference type="Pfam" id="PF07686">
    <property type="entry name" value="V-set"/>
    <property type="match status" value="1"/>
</dbReference>
<dbReference type="Proteomes" id="UP001307889">
    <property type="component" value="Chromosome 7"/>
</dbReference>
<dbReference type="InterPro" id="IPR036179">
    <property type="entry name" value="Ig-like_dom_sf"/>
</dbReference>
<feature type="domain" description="Ig-like" evidence="1">
    <location>
        <begin position="53"/>
        <end position="144"/>
    </location>
</feature>
<dbReference type="PROSITE" id="PS50835">
    <property type="entry name" value="IG_LIKE"/>
    <property type="match status" value="2"/>
</dbReference>
<keyword evidence="3" id="KW-1185">Reference proteome</keyword>
<dbReference type="EMBL" id="AP028915">
    <property type="protein sequence ID" value="BES96858.1"/>
    <property type="molecule type" value="Genomic_DNA"/>
</dbReference>
<dbReference type="InterPro" id="IPR013106">
    <property type="entry name" value="Ig_V-set"/>
</dbReference>
<feature type="domain" description="Ig-like" evidence="1">
    <location>
        <begin position="159"/>
        <end position="257"/>
    </location>
</feature>
<evidence type="ECO:0000259" key="1">
    <source>
        <dbReference type="PROSITE" id="PS50835"/>
    </source>
</evidence>
<dbReference type="InterPro" id="IPR007110">
    <property type="entry name" value="Ig-like_dom"/>
</dbReference>
<dbReference type="Gene3D" id="2.60.40.10">
    <property type="entry name" value="Immunoglobulins"/>
    <property type="match status" value="2"/>
</dbReference>
<dbReference type="SMART" id="SM00406">
    <property type="entry name" value="IGv"/>
    <property type="match status" value="2"/>
</dbReference>
<protein>
    <submittedName>
        <fullName evidence="2">Defective proboscis extension response</fullName>
    </submittedName>
</protein>
<reference evidence="2 3" key="1">
    <citation type="submission" date="2023-09" db="EMBL/GenBank/DDBJ databases">
        <title>Nesidiocoris tenuis whole genome shotgun sequence.</title>
        <authorList>
            <person name="Shibata T."/>
            <person name="Shimoda M."/>
            <person name="Kobayashi T."/>
            <person name="Uehara T."/>
        </authorList>
    </citation>
    <scope>NUCLEOTIDE SEQUENCE [LARGE SCALE GENOMIC DNA]</scope>
    <source>
        <strain evidence="2 3">Japan</strain>
    </source>
</reference>
<dbReference type="PANTHER" id="PTHR23279:SF12">
    <property type="entry name" value="DEFECTIVE PROBOSCIS EXTENSION RESPONSE 14, ISOFORM A-RELATED"/>
    <property type="match status" value="1"/>
</dbReference>
<organism evidence="2 3">
    <name type="scientific">Nesidiocoris tenuis</name>
    <dbReference type="NCBI Taxonomy" id="355587"/>
    <lineage>
        <taxon>Eukaryota</taxon>
        <taxon>Metazoa</taxon>
        <taxon>Ecdysozoa</taxon>
        <taxon>Arthropoda</taxon>
        <taxon>Hexapoda</taxon>
        <taxon>Insecta</taxon>
        <taxon>Pterygota</taxon>
        <taxon>Neoptera</taxon>
        <taxon>Paraneoptera</taxon>
        <taxon>Hemiptera</taxon>
        <taxon>Heteroptera</taxon>
        <taxon>Panheteroptera</taxon>
        <taxon>Cimicomorpha</taxon>
        <taxon>Miridae</taxon>
        <taxon>Dicyphina</taxon>
        <taxon>Nesidiocoris</taxon>
    </lineage>
</organism>
<dbReference type="InterPro" id="IPR013783">
    <property type="entry name" value="Ig-like_fold"/>
</dbReference>
<proteinExistence type="predicted"/>
<dbReference type="Pfam" id="PF13927">
    <property type="entry name" value="Ig_3"/>
    <property type="match status" value="1"/>
</dbReference>
<dbReference type="InterPro" id="IPR037448">
    <property type="entry name" value="Zig-8"/>
</dbReference>
<evidence type="ECO:0000313" key="2">
    <source>
        <dbReference type="EMBL" id="BES96858.1"/>
    </source>
</evidence>
<dbReference type="InterPro" id="IPR003598">
    <property type="entry name" value="Ig_sub2"/>
</dbReference>
<accession>A0ABN7AXX4</accession>